<sequence>MQTCFVKTVKNRCRVCYTCVRKCPAKAIRIAKSQAEIVPERCIGCGSCVRSCSQGAKQVVTTIDQVEALLGSGQPVAACLAPSFPVEFQAELDFRVLVGMLRALGFSLVTEVAFGADLVAERYRQLMVLSEGDHFIATTCPAIVGFVERYHPEQLRHLAPIVSPMVAQARALRALKGQDLRTVFIGPCIAKKGEAIDSGVAGGPDAVITFRELREMIAAAGILPGDVEGSDFDPPHPSLGALFPVTRGLLQAADIPEDLLTNDVVAADGPTNFTCALSEFSTRNLDAKLVELLSCSGCIAGPGLTSPEALFKRRARVCHYVQYRMSTLDREVWQKSIDRFAGLDLTRQFSARDQRINMDDERAIARIMERMGKRDPGDELNCGACGYLTCREHAVAIWKGLAESEMCLPFVIEDHQRTIEALSRSHEQLASTQETLMHSERLASMGQLAAGVAHELNNPLGVVLMYTHLLLDECDEDAPLRRDLEMIAEQSDRCKRIVSGLLDFARQNKVAHQPTDLHDLVVSTVESLPPPQGVTLCVAQDDASPVIEIDRDQVVQIIINLVSNAYDAMPSGGRVEVRTSCDEHWARIAVQDSGVGIRRENLKKIFEPFFTTKQMGKGTGLGLAVVYGIVKMHRGDISVESNADPASGPTGTVFTIKLPRMDRSE</sequence>
<dbReference type="AlphaFoldDB" id="A0A938BP91"/>
<dbReference type="Gene3D" id="3.40.950.10">
    <property type="entry name" value="Fe-only Hydrogenase (Larger Subunit), Chain L, domain 3"/>
    <property type="match status" value="1"/>
</dbReference>
<dbReference type="Gene3D" id="1.10.287.130">
    <property type="match status" value="1"/>
</dbReference>
<dbReference type="PANTHER" id="PTHR43065:SF42">
    <property type="entry name" value="TWO-COMPONENT SENSOR PPRA"/>
    <property type="match status" value="1"/>
</dbReference>
<keyword evidence="4" id="KW-0597">Phosphoprotein</keyword>
<dbReference type="SUPFAM" id="SSF53920">
    <property type="entry name" value="Fe-only hydrogenase"/>
    <property type="match status" value="1"/>
</dbReference>
<name>A0A938BP91_UNCEI</name>
<dbReference type="InterPro" id="IPR036097">
    <property type="entry name" value="HisK_dim/P_sf"/>
</dbReference>
<evidence type="ECO:0000256" key="2">
    <source>
        <dbReference type="ARBA" id="ARBA00012438"/>
    </source>
</evidence>
<dbReference type="InterPro" id="IPR017896">
    <property type="entry name" value="4Fe4S_Fe-S-bd"/>
</dbReference>
<dbReference type="SMART" id="SM00387">
    <property type="entry name" value="HATPase_c"/>
    <property type="match status" value="1"/>
</dbReference>
<evidence type="ECO:0000313" key="12">
    <source>
        <dbReference type="Proteomes" id="UP000748308"/>
    </source>
</evidence>
<dbReference type="Gene3D" id="3.30.70.20">
    <property type="match status" value="1"/>
</dbReference>
<dbReference type="Pfam" id="PF02518">
    <property type="entry name" value="HATPase_c"/>
    <property type="match status" value="1"/>
</dbReference>
<dbReference type="InterPro" id="IPR007202">
    <property type="entry name" value="4Fe-4S_dom"/>
</dbReference>
<dbReference type="PROSITE" id="PS51656">
    <property type="entry name" value="4FE4S"/>
    <property type="match status" value="1"/>
</dbReference>
<evidence type="ECO:0000256" key="6">
    <source>
        <dbReference type="ARBA" id="ARBA00023004"/>
    </source>
</evidence>
<dbReference type="EC" id="2.7.13.3" evidence="2"/>
<keyword evidence="5" id="KW-0479">Metal-binding</keyword>
<evidence type="ECO:0000256" key="1">
    <source>
        <dbReference type="ARBA" id="ARBA00000085"/>
    </source>
</evidence>
<evidence type="ECO:0000256" key="3">
    <source>
        <dbReference type="ARBA" id="ARBA00022485"/>
    </source>
</evidence>
<evidence type="ECO:0000313" key="11">
    <source>
        <dbReference type="EMBL" id="MBM3318093.1"/>
    </source>
</evidence>
<dbReference type="Pfam" id="PF04060">
    <property type="entry name" value="FeS"/>
    <property type="match status" value="1"/>
</dbReference>
<keyword evidence="3" id="KW-0004">4Fe-4S</keyword>
<evidence type="ECO:0000256" key="5">
    <source>
        <dbReference type="ARBA" id="ARBA00022723"/>
    </source>
</evidence>
<evidence type="ECO:0000259" key="10">
    <source>
        <dbReference type="PROSITE" id="PS51656"/>
    </source>
</evidence>
<dbReference type="Pfam" id="PF00512">
    <property type="entry name" value="HisKA"/>
    <property type="match status" value="1"/>
</dbReference>
<dbReference type="Pfam" id="PF02906">
    <property type="entry name" value="Fe_hyd_lg_C"/>
    <property type="match status" value="1"/>
</dbReference>
<dbReference type="Gene3D" id="3.40.50.1780">
    <property type="match status" value="1"/>
</dbReference>
<dbReference type="InterPro" id="IPR003661">
    <property type="entry name" value="HisK_dim/P_dom"/>
</dbReference>
<dbReference type="InterPro" id="IPR005467">
    <property type="entry name" value="His_kinase_dom"/>
</dbReference>
<dbReference type="SUPFAM" id="SSF55874">
    <property type="entry name" value="ATPase domain of HSP90 chaperone/DNA topoisomerase II/histidine kinase"/>
    <property type="match status" value="1"/>
</dbReference>
<dbReference type="Gene3D" id="1.10.15.40">
    <property type="entry name" value="Electron transport complex subunit B, putative Fe-S cluster"/>
    <property type="match status" value="1"/>
</dbReference>
<dbReference type="PROSITE" id="PS50109">
    <property type="entry name" value="HIS_KIN"/>
    <property type="match status" value="1"/>
</dbReference>
<feature type="domain" description="Histidine kinase" evidence="8">
    <location>
        <begin position="451"/>
        <end position="662"/>
    </location>
</feature>
<proteinExistence type="predicted"/>
<dbReference type="GO" id="GO:0051539">
    <property type="term" value="F:4 iron, 4 sulfur cluster binding"/>
    <property type="evidence" value="ECO:0007669"/>
    <property type="project" value="UniProtKB-KW"/>
</dbReference>
<dbReference type="PROSITE" id="PS51379">
    <property type="entry name" value="4FE4S_FER_2"/>
    <property type="match status" value="2"/>
</dbReference>
<gene>
    <name evidence="11" type="ORF">FJY75_09605</name>
</gene>
<dbReference type="PANTHER" id="PTHR43065">
    <property type="entry name" value="SENSOR HISTIDINE KINASE"/>
    <property type="match status" value="1"/>
</dbReference>
<dbReference type="PRINTS" id="PR00344">
    <property type="entry name" value="BCTRLSENSOR"/>
</dbReference>
<dbReference type="Pfam" id="PF13237">
    <property type="entry name" value="Fer4_10"/>
    <property type="match status" value="1"/>
</dbReference>
<reference evidence="11" key="1">
    <citation type="submission" date="2019-03" db="EMBL/GenBank/DDBJ databases">
        <title>Lake Tanganyika Metagenome-Assembled Genomes (MAGs).</title>
        <authorList>
            <person name="Tran P."/>
        </authorList>
    </citation>
    <scope>NUCLEOTIDE SEQUENCE</scope>
    <source>
        <strain evidence="11">M_DeepCast_400m_m2_100</strain>
    </source>
</reference>
<evidence type="ECO:0000256" key="7">
    <source>
        <dbReference type="ARBA" id="ARBA00023014"/>
    </source>
</evidence>
<dbReference type="Proteomes" id="UP000748308">
    <property type="component" value="Unassembled WGS sequence"/>
</dbReference>
<dbReference type="InterPro" id="IPR009016">
    <property type="entry name" value="Fe_hydrogenase"/>
</dbReference>
<feature type="domain" description="4Fe-4S" evidence="10">
    <location>
        <begin position="363"/>
        <end position="424"/>
    </location>
</feature>
<dbReference type="SUPFAM" id="SSF47384">
    <property type="entry name" value="Homodimeric domain of signal transducing histidine kinase"/>
    <property type="match status" value="1"/>
</dbReference>
<dbReference type="GO" id="GO:0000155">
    <property type="term" value="F:phosphorelay sensor kinase activity"/>
    <property type="evidence" value="ECO:0007669"/>
    <property type="project" value="InterPro"/>
</dbReference>
<dbReference type="GO" id="GO:0046872">
    <property type="term" value="F:metal ion binding"/>
    <property type="evidence" value="ECO:0007669"/>
    <property type="project" value="UniProtKB-KW"/>
</dbReference>
<feature type="domain" description="4Fe-4S ferredoxin-type" evidence="9">
    <location>
        <begin position="33"/>
        <end position="62"/>
    </location>
</feature>
<dbReference type="InterPro" id="IPR003594">
    <property type="entry name" value="HATPase_dom"/>
</dbReference>
<comment type="caution">
    <text evidence="11">The sequence shown here is derived from an EMBL/GenBank/DDBJ whole genome shotgun (WGS) entry which is preliminary data.</text>
</comment>
<evidence type="ECO:0000259" key="9">
    <source>
        <dbReference type="PROSITE" id="PS51379"/>
    </source>
</evidence>
<feature type="domain" description="4Fe-4S ferredoxin-type" evidence="9">
    <location>
        <begin position="4"/>
        <end position="32"/>
    </location>
</feature>
<dbReference type="InterPro" id="IPR036890">
    <property type="entry name" value="HATPase_C_sf"/>
</dbReference>
<dbReference type="SMART" id="SM00388">
    <property type="entry name" value="HisKA"/>
    <property type="match status" value="1"/>
</dbReference>
<evidence type="ECO:0000259" key="8">
    <source>
        <dbReference type="PROSITE" id="PS50109"/>
    </source>
</evidence>
<accession>A0A938BP91</accession>
<dbReference type="Gene3D" id="3.30.565.10">
    <property type="entry name" value="Histidine kinase-like ATPase, C-terminal domain"/>
    <property type="match status" value="1"/>
</dbReference>
<evidence type="ECO:0000256" key="4">
    <source>
        <dbReference type="ARBA" id="ARBA00022553"/>
    </source>
</evidence>
<dbReference type="CDD" id="cd00082">
    <property type="entry name" value="HisKA"/>
    <property type="match status" value="1"/>
</dbReference>
<comment type="catalytic activity">
    <reaction evidence="1">
        <text>ATP + protein L-histidine = ADP + protein N-phospho-L-histidine.</text>
        <dbReference type="EC" id="2.7.13.3"/>
    </reaction>
</comment>
<dbReference type="InterPro" id="IPR004358">
    <property type="entry name" value="Sig_transdc_His_kin-like_C"/>
</dbReference>
<keyword evidence="7" id="KW-0411">Iron-sulfur</keyword>
<keyword evidence="6" id="KW-0408">Iron</keyword>
<dbReference type="InterPro" id="IPR004108">
    <property type="entry name" value="Fe_hydrogenase_lsu_C"/>
</dbReference>
<protein>
    <recommendedName>
        <fullName evidence="2">histidine kinase</fullName>
        <ecNumber evidence="2">2.7.13.3</ecNumber>
    </recommendedName>
</protein>
<dbReference type="SUPFAM" id="SSF54862">
    <property type="entry name" value="4Fe-4S ferredoxins"/>
    <property type="match status" value="1"/>
</dbReference>
<dbReference type="EMBL" id="VGIY01000260">
    <property type="protein sequence ID" value="MBM3318093.1"/>
    <property type="molecule type" value="Genomic_DNA"/>
</dbReference>
<organism evidence="11 12">
    <name type="scientific">Eiseniibacteriota bacterium</name>
    <dbReference type="NCBI Taxonomy" id="2212470"/>
    <lineage>
        <taxon>Bacteria</taxon>
        <taxon>Candidatus Eiseniibacteriota</taxon>
    </lineage>
</organism>